<dbReference type="Pfam" id="PF13966">
    <property type="entry name" value="zf-RVT"/>
    <property type="match status" value="1"/>
</dbReference>
<keyword evidence="1" id="KW-0472">Membrane</keyword>
<sequence length="363" mass="42426">MRRETKMSRGVLPFKYLGGPITASRISNRECEALVHKLTNKITVWATKHLSYAERCKLINSVLFGIISLWCKLFVIPGKVMHQIQSICRNFLWGSKAEYSKVPAVGWDDVCRPKKEGGLGIKNLALWNYACNHSLLWDIANKKDVLWVKWIHNKYLKGSSIWDIQPKSGMCYYLRKLLHNRKLFANMGMKGEYETQLGYKWLMGEANAYPEFSIVWNRLTIPKHQVLMWLGWKNRISTKVRLQKFLNIDTGCVLFSNGVEDKEHLFYGCAYTLGIKEEIEKWIGVQWKAKNDADLKRASESVKGRRKRQIMIAGFAAVCYAVWKARNFKIKQEKLISVEESIEWIKFQMRSFINYRLKNVVLR</sequence>
<dbReference type="PANTHER" id="PTHR33116:SF66">
    <property type="entry name" value="REVERSE TRANSCRIPTASE ZINC-BINDING DOMAIN-CONTAINING PROTEIN"/>
    <property type="match status" value="1"/>
</dbReference>
<dbReference type="InterPro" id="IPR026960">
    <property type="entry name" value="RVT-Znf"/>
</dbReference>
<evidence type="ECO:0000313" key="4">
    <source>
        <dbReference type="Proteomes" id="UP000249390"/>
    </source>
</evidence>
<organism evidence="3 4">
    <name type="scientific">Cuscuta australis</name>
    <dbReference type="NCBI Taxonomy" id="267555"/>
    <lineage>
        <taxon>Eukaryota</taxon>
        <taxon>Viridiplantae</taxon>
        <taxon>Streptophyta</taxon>
        <taxon>Embryophyta</taxon>
        <taxon>Tracheophyta</taxon>
        <taxon>Spermatophyta</taxon>
        <taxon>Magnoliopsida</taxon>
        <taxon>eudicotyledons</taxon>
        <taxon>Gunneridae</taxon>
        <taxon>Pentapetalae</taxon>
        <taxon>asterids</taxon>
        <taxon>lamiids</taxon>
        <taxon>Solanales</taxon>
        <taxon>Convolvulaceae</taxon>
        <taxon>Cuscuteae</taxon>
        <taxon>Cuscuta</taxon>
        <taxon>Cuscuta subgen. Grammica</taxon>
        <taxon>Cuscuta sect. Cleistogrammica</taxon>
    </lineage>
</organism>
<dbReference type="PANTHER" id="PTHR33116">
    <property type="entry name" value="REVERSE TRANSCRIPTASE ZINC-BINDING DOMAIN-CONTAINING PROTEIN-RELATED-RELATED"/>
    <property type="match status" value="1"/>
</dbReference>
<comment type="caution">
    <text evidence="3">The sequence shown here is derived from an EMBL/GenBank/DDBJ whole genome shotgun (WGS) entry which is preliminary data.</text>
</comment>
<keyword evidence="4" id="KW-1185">Reference proteome</keyword>
<reference evidence="3 4" key="1">
    <citation type="submission" date="2018-06" db="EMBL/GenBank/DDBJ databases">
        <title>The Genome of Cuscuta australis (Dodder) Provides Insight into the Evolution of Plant Parasitism.</title>
        <authorList>
            <person name="Liu H."/>
        </authorList>
    </citation>
    <scope>NUCLEOTIDE SEQUENCE [LARGE SCALE GENOMIC DNA]</scope>
    <source>
        <strain evidence="4">cv. Yunnan</strain>
        <tissue evidence="3">Vines</tissue>
    </source>
</reference>
<evidence type="ECO:0000259" key="2">
    <source>
        <dbReference type="Pfam" id="PF13966"/>
    </source>
</evidence>
<proteinExistence type="predicted"/>
<dbReference type="AlphaFoldDB" id="A0A328DPG9"/>
<feature type="domain" description="Reverse transcriptase zinc-binding" evidence="2">
    <location>
        <begin position="193"/>
        <end position="273"/>
    </location>
</feature>
<dbReference type="Proteomes" id="UP000249390">
    <property type="component" value="Unassembled WGS sequence"/>
</dbReference>
<feature type="transmembrane region" description="Helical" evidence="1">
    <location>
        <begin position="58"/>
        <end position="76"/>
    </location>
</feature>
<keyword evidence="1" id="KW-1133">Transmembrane helix</keyword>
<gene>
    <name evidence="3" type="ORF">DM860_013321</name>
</gene>
<protein>
    <recommendedName>
        <fullName evidence="2">Reverse transcriptase zinc-binding domain-containing protein</fullName>
    </recommendedName>
</protein>
<keyword evidence="1" id="KW-0812">Transmembrane</keyword>
<evidence type="ECO:0000313" key="3">
    <source>
        <dbReference type="EMBL" id="RAL47356.1"/>
    </source>
</evidence>
<evidence type="ECO:0000256" key="1">
    <source>
        <dbReference type="SAM" id="Phobius"/>
    </source>
</evidence>
<dbReference type="EMBL" id="NQVE01000115">
    <property type="protein sequence ID" value="RAL47356.1"/>
    <property type="molecule type" value="Genomic_DNA"/>
</dbReference>
<name>A0A328DPG9_9ASTE</name>
<accession>A0A328DPG9</accession>